<feature type="compositionally biased region" description="Polar residues" evidence="12">
    <location>
        <begin position="169"/>
        <end position="180"/>
    </location>
</feature>
<evidence type="ECO:0000256" key="1">
    <source>
        <dbReference type="ARBA" id="ARBA00022659"/>
    </source>
</evidence>
<dbReference type="FunFam" id="2.40.10.10:FF:000120">
    <property type="entry name" value="Putative serine protease"/>
    <property type="match status" value="1"/>
</dbReference>
<dbReference type="GO" id="GO:0006508">
    <property type="term" value="P:proteolysis"/>
    <property type="evidence" value="ECO:0007669"/>
    <property type="project" value="UniProtKB-KW"/>
</dbReference>
<name>A0A4C1SPJ3_EUMVA</name>
<dbReference type="InterPro" id="IPR033116">
    <property type="entry name" value="TRYPSIN_SER"/>
</dbReference>
<comment type="domain">
    <text evidence="11">The clip domain consists of 35-55 residues which are 'knitted' together usually by 3 conserved disulfide bonds forming a clip-like compact structure.</text>
</comment>
<dbReference type="Gene3D" id="2.40.10.10">
    <property type="entry name" value="Trypsin-like serine proteases"/>
    <property type="match status" value="2"/>
</dbReference>
<evidence type="ECO:0000256" key="7">
    <source>
        <dbReference type="ARBA" id="ARBA00023157"/>
    </source>
</evidence>
<dbReference type="PROSITE" id="PS50240">
    <property type="entry name" value="TRYPSIN_DOM"/>
    <property type="match status" value="1"/>
</dbReference>
<dbReference type="GO" id="GO:0004252">
    <property type="term" value="F:serine-type endopeptidase activity"/>
    <property type="evidence" value="ECO:0007669"/>
    <property type="project" value="UniProtKB-UniRule"/>
</dbReference>
<dbReference type="AlphaFoldDB" id="A0A4C1SPJ3"/>
<dbReference type="Pfam" id="PF00089">
    <property type="entry name" value="Trypsin"/>
    <property type="match status" value="1"/>
</dbReference>
<dbReference type="SMART" id="SM00020">
    <property type="entry name" value="Tryp_SPc"/>
    <property type="match status" value="1"/>
</dbReference>
<evidence type="ECO:0000256" key="4">
    <source>
        <dbReference type="ARBA" id="ARBA00022801"/>
    </source>
</evidence>
<comment type="caution">
    <text evidence="14">The sequence shown here is derived from an EMBL/GenBank/DDBJ whole genome shotgun (WGS) entry which is preliminary data.</text>
</comment>
<evidence type="ECO:0000256" key="8">
    <source>
        <dbReference type="ARBA" id="ARBA00024195"/>
    </source>
</evidence>
<sequence>MSLSAVYVGDACVDGAQPGTCRQLTDCRPLLELVHAGGTPMPLHIRQRLKAAGCGFKADQPLVCCVEATQNIEQGTDNRWNNPNMNNKPWTSQWGQINNNNWSQNSENSGTNWGIYNEGSLNNPHTEPNRNEELGNKDGEWTDSRPQTNYASNNENSISGDQEKEPVVSDNSPPDVSQHNNLRKLPRNCGATEEERIWGGNRTGLFEMPWMVLIAYDSPRGIKLSCGGTLVTPWYVLTAAHCVSHLGSLRLVSVILGEHDVRGDPDCERVEGQLQCAPSSRNVTIASVIPHPGYTLQNLVDDIALIRLSEPADFNLDNVKPVCLPTTRSLQTEDLADINGVVAGWGATEDGLQSPVLLKVALPVLNNEACSRKYNGNPHIYERQLCAGGVPDKDSCGGDSGGPLMYPGRTANGLRYVQRGIVSFGSKRCGVGGYPGVYTRVAYYMDWILDNITD</sequence>
<evidence type="ECO:0000256" key="5">
    <source>
        <dbReference type="ARBA" id="ARBA00022820"/>
    </source>
</evidence>
<dbReference type="Proteomes" id="UP000299102">
    <property type="component" value="Unassembled WGS sequence"/>
</dbReference>
<protein>
    <recommendedName>
        <fullName evidence="11">CLIP domain-containing serine protease</fullName>
        <ecNumber evidence="10">3.4.21.-</ecNumber>
    </recommendedName>
</protein>
<dbReference type="PROSITE" id="PS00135">
    <property type="entry name" value="TRYPSIN_SER"/>
    <property type="match status" value="1"/>
</dbReference>
<dbReference type="Pfam" id="PF12032">
    <property type="entry name" value="CLIP"/>
    <property type="match status" value="1"/>
</dbReference>
<dbReference type="CDD" id="cd00190">
    <property type="entry name" value="Tryp_SPc"/>
    <property type="match status" value="1"/>
</dbReference>
<comment type="subcellular location">
    <subcellularLocation>
        <location evidence="11">Secreted</location>
    </subcellularLocation>
</comment>
<feature type="compositionally biased region" description="Low complexity" evidence="12">
    <location>
        <begin position="78"/>
        <end position="110"/>
    </location>
</feature>
<keyword evidence="11" id="KW-0964">Secreted</keyword>
<gene>
    <name evidence="14" type="ORF">EVAR_74801_1</name>
</gene>
<evidence type="ECO:0000256" key="6">
    <source>
        <dbReference type="ARBA" id="ARBA00022825"/>
    </source>
</evidence>
<dbReference type="InterPro" id="IPR001254">
    <property type="entry name" value="Trypsin_dom"/>
</dbReference>
<keyword evidence="3" id="KW-0732">Signal</keyword>
<dbReference type="STRING" id="151549.A0A4C1SPJ3"/>
<keyword evidence="15" id="KW-1185">Reference proteome</keyword>
<reference evidence="14 15" key="1">
    <citation type="journal article" date="2019" name="Commun. Biol.">
        <title>The bagworm genome reveals a unique fibroin gene that provides high tensile strength.</title>
        <authorList>
            <person name="Kono N."/>
            <person name="Nakamura H."/>
            <person name="Ohtoshi R."/>
            <person name="Tomita M."/>
            <person name="Numata K."/>
            <person name="Arakawa K."/>
        </authorList>
    </citation>
    <scope>NUCLEOTIDE SEQUENCE [LARGE SCALE GENOMIC DNA]</scope>
</reference>
<dbReference type="InterPro" id="IPR051487">
    <property type="entry name" value="Ser/Thr_Proteases_Immune/Dev"/>
</dbReference>
<dbReference type="GO" id="GO:0005576">
    <property type="term" value="C:extracellular region"/>
    <property type="evidence" value="ECO:0007669"/>
    <property type="project" value="UniProtKB-SubCell"/>
</dbReference>
<dbReference type="PRINTS" id="PR00722">
    <property type="entry name" value="CHYMOTRYPSIN"/>
</dbReference>
<evidence type="ECO:0000256" key="9">
    <source>
        <dbReference type="ARBA" id="ARBA00052079"/>
    </source>
</evidence>
<dbReference type="InterPro" id="IPR038565">
    <property type="entry name" value="CLIP_sf"/>
</dbReference>
<keyword evidence="1" id="KW-0768">Sushi</keyword>
<feature type="compositionally biased region" description="Polar residues" evidence="12">
    <location>
        <begin position="111"/>
        <end position="126"/>
    </location>
</feature>
<evidence type="ECO:0000313" key="15">
    <source>
        <dbReference type="Proteomes" id="UP000299102"/>
    </source>
</evidence>
<evidence type="ECO:0000256" key="3">
    <source>
        <dbReference type="ARBA" id="ARBA00022729"/>
    </source>
</evidence>
<dbReference type="PANTHER" id="PTHR24256">
    <property type="entry name" value="TRYPTASE-RELATED"/>
    <property type="match status" value="1"/>
</dbReference>
<evidence type="ECO:0000256" key="10">
    <source>
        <dbReference type="RuleBase" id="RU363034"/>
    </source>
</evidence>
<comment type="similarity">
    <text evidence="8 11">Belongs to the peptidase S1 family. CLIP subfamily.</text>
</comment>
<dbReference type="SUPFAM" id="SSF50494">
    <property type="entry name" value="Trypsin-like serine proteases"/>
    <property type="match status" value="1"/>
</dbReference>
<accession>A0A4C1SPJ3</accession>
<evidence type="ECO:0000256" key="2">
    <source>
        <dbReference type="ARBA" id="ARBA00022670"/>
    </source>
</evidence>
<keyword evidence="4 10" id="KW-0378">Hydrolase</keyword>
<dbReference type="EMBL" id="BGZK01000012">
    <property type="protein sequence ID" value="GBP04042.1"/>
    <property type="molecule type" value="Genomic_DNA"/>
</dbReference>
<feature type="compositionally biased region" description="Polar residues" evidence="12">
    <location>
        <begin position="144"/>
        <end position="160"/>
    </location>
</feature>
<evidence type="ECO:0000256" key="11">
    <source>
        <dbReference type="RuleBase" id="RU366078"/>
    </source>
</evidence>
<dbReference type="GO" id="GO:0042381">
    <property type="term" value="P:hemolymph coagulation"/>
    <property type="evidence" value="ECO:0007669"/>
    <property type="project" value="UniProtKB-KW"/>
</dbReference>
<dbReference type="InterPro" id="IPR018114">
    <property type="entry name" value="TRYPSIN_HIS"/>
</dbReference>
<keyword evidence="6 10" id="KW-0720">Serine protease</keyword>
<feature type="region of interest" description="Disordered" evidence="12">
    <location>
        <begin position="75"/>
        <end position="188"/>
    </location>
</feature>
<keyword evidence="2 10" id="KW-0645">Protease</keyword>
<evidence type="ECO:0000259" key="13">
    <source>
        <dbReference type="PROSITE" id="PS50240"/>
    </source>
</evidence>
<dbReference type="SMART" id="SM00680">
    <property type="entry name" value="CLIP"/>
    <property type="match status" value="1"/>
</dbReference>
<proteinExistence type="inferred from homology"/>
<dbReference type="InterPro" id="IPR009003">
    <property type="entry name" value="Peptidase_S1_PA"/>
</dbReference>
<feature type="domain" description="Peptidase S1" evidence="13">
    <location>
        <begin position="197"/>
        <end position="453"/>
    </location>
</feature>
<keyword evidence="5" id="KW-0353">Hemolymph clotting</keyword>
<evidence type="ECO:0000256" key="12">
    <source>
        <dbReference type="SAM" id="MobiDB-lite"/>
    </source>
</evidence>
<comment type="catalytic activity">
    <reaction evidence="9">
        <text>Selective cleavage of 103-Arg-|-Ser-104 and 124-Ile-|-Ile-125 bonds in Limulus clotting factor B to form activated factor B. Cleavage of -Pro-Arg-|-Xaa- bonds in synthetic substrates.</text>
        <dbReference type="EC" id="3.4.21.84"/>
    </reaction>
</comment>
<dbReference type="EC" id="3.4.21.-" evidence="10"/>
<dbReference type="InterPro" id="IPR043504">
    <property type="entry name" value="Peptidase_S1_PA_chymotrypsin"/>
</dbReference>
<dbReference type="Gene3D" id="3.30.1640.30">
    <property type="match status" value="1"/>
</dbReference>
<dbReference type="PROSITE" id="PS00134">
    <property type="entry name" value="TRYPSIN_HIS"/>
    <property type="match status" value="1"/>
</dbReference>
<organism evidence="14 15">
    <name type="scientific">Eumeta variegata</name>
    <name type="common">Bagworm moth</name>
    <name type="synonym">Eumeta japonica</name>
    <dbReference type="NCBI Taxonomy" id="151549"/>
    <lineage>
        <taxon>Eukaryota</taxon>
        <taxon>Metazoa</taxon>
        <taxon>Ecdysozoa</taxon>
        <taxon>Arthropoda</taxon>
        <taxon>Hexapoda</taxon>
        <taxon>Insecta</taxon>
        <taxon>Pterygota</taxon>
        <taxon>Neoptera</taxon>
        <taxon>Endopterygota</taxon>
        <taxon>Lepidoptera</taxon>
        <taxon>Glossata</taxon>
        <taxon>Ditrysia</taxon>
        <taxon>Tineoidea</taxon>
        <taxon>Psychidae</taxon>
        <taxon>Oiketicinae</taxon>
        <taxon>Eumeta</taxon>
    </lineage>
</organism>
<feature type="compositionally biased region" description="Basic and acidic residues" evidence="12">
    <location>
        <begin position="127"/>
        <end position="143"/>
    </location>
</feature>
<keyword evidence="7" id="KW-1015">Disulfide bond</keyword>
<dbReference type="InterPro" id="IPR001314">
    <property type="entry name" value="Peptidase_S1A"/>
</dbReference>
<dbReference type="OrthoDB" id="8250810at2759"/>
<evidence type="ECO:0000313" key="14">
    <source>
        <dbReference type="EMBL" id="GBP04042.1"/>
    </source>
</evidence>
<dbReference type="InterPro" id="IPR022700">
    <property type="entry name" value="CLIP"/>
</dbReference>